<feature type="signal peptide" evidence="1">
    <location>
        <begin position="1"/>
        <end position="28"/>
    </location>
</feature>
<dbReference type="Gene3D" id="3.30.830.10">
    <property type="entry name" value="Metalloenzyme, LuxS/M16 peptidase-like"/>
    <property type="match status" value="4"/>
</dbReference>
<accession>A0ABT4D8A7</accession>
<dbReference type="EMBL" id="JAPQFJ010000006">
    <property type="protein sequence ID" value="MCY6958544.1"/>
    <property type="molecule type" value="Genomic_DNA"/>
</dbReference>
<dbReference type="InterPro" id="IPR011765">
    <property type="entry name" value="Pept_M16_N"/>
</dbReference>
<dbReference type="Pfam" id="PF00675">
    <property type="entry name" value="Peptidase_M16"/>
    <property type="match status" value="1"/>
</dbReference>
<sequence length="980" mass="111716">MKFIKKKVAFILLFALIVQCANFSLVFAASVNSDSTKYGFKLVKQTYINSIKTTVMEYIHVKSGAKLVFLKNADPNKAFSISFRTQPSDNTGVNHVLEHCILGGSKKYPVNNALMTMANQSLCSKANAGTADDHTDFYIQTSNNKDYMNLMGVICDAVFYPNFLNNRNIFLQEGGHYELDGNKSKVRYTGVVYGEVGAQNSEETLVDKSIESVLPDTIYKWNTGGNKEDIPNVTYDKVLNTYKKYYHPSNSYIYLYGNLNIDEALEYIDSNYLSKFTSKKFDIKVNLQKPFEKSVEKTYYYTIDGTPDKNSTYFSQSYVIDKATNTEVVNALEVISDILIPKLNKSAADKGLSLGNCGLLKEFAQPIFYISCNQTDESQKKVFQKIINDTLKDIVTNGIDKEVIKSLMMTYETQKSDDNLDPNLGTKSIRRNIMFSWINGGDPKAYLDGDRLINVLKKEQDERYLENIIQKYLIDNNHKSLVTLKAKQNDSVRNNGVIDVNTLSKSQLDKIISDTNELKKWQKEASSEKAISTLPLLDVSDIKLDKPAINISSLNGAKMMYTPFETKGSAYYNLYFDTSMIKQQQIPYLDLLCSILTNGSNNIYDKFKKTSGVNNATYGNIDFSADAYGRFDSTSKYSPKIKASVIAPDDNIDKSLELLKEIITNFDFKNKDEIKGFINESKSSAKNYIIYYRFPGYFSEKNRYIENLKGLRCYYFLSDIHSNFDSKWSEIQKNLIDVYNTVFNKNNITVGFIGTNDSYARFKKYLPDFLRYGKSIKFEPINYTFKDTTRNEAFITNSPNINAVIKGYNFKKLGYSYSGSMKVLEAILNNYLFEKSRTNGGYGGNAIINQDGNIYFDIARMPDIPKSLEIFDNLTSYLKNFKANNYELMKYKIGAIKKITGSNSQVVNAMENQEQMIMGKTQKDYEKELNEILGTTQEDINKMAKMVDDVIKQNIFLVMGNKDKINKQKKIFNRIVDISQ</sequence>
<feature type="domain" description="Peptidase M16C associated" evidence="2">
    <location>
        <begin position="481"/>
        <end position="720"/>
    </location>
</feature>
<dbReference type="InterPro" id="IPR013578">
    <property type="entry name" value="Peptidase_M16C_assoc"/>
</dbReference>
<dbReference type="Pfam" id="PF08367">
    <property type="entry name" value="M16C_assoc"/>
    <property type="match status" value="1"/>
</dbReference>
<evidence type="ECO:0000256" key="1">
    <source>
        <dbReference type="SAM" id="SignalP"/>
    </source>
</evidence>
<comment type="caution">
    <text evidence="3">The sequence shown here is derived from an EMBL/GenBank/DDBJ whole genome shotgun (WGS) entry which is preliminary data.</text>
</comment>
<dbReference type="RefSeq" id="WP_268060956.1">
    <property type="nucleotide sequence ID" value="NZ_JAPQFJ010000006.1"/>
</dbReference>
<dbReference type="SUPFAM" id="SSF63411">
    <property type="entry name" value="LuxS/MPP-like metallohydrolase"/>
    <property type="match status" value="4"/>
</dbReference>
<organism evidence="3 4">
    <name type="scientific">Clostridium brassicae</name>
    <dbReference type="NCBI Taxonomy" id="2999072"/>
    <lineage>
        <taxon>Bacteria</taxon>
        <taxon>Bacillati</taxon>
        <taxon>Bacillota</taxon>
        <taxon>Clostridia</taxon>
        <taxon>Eubacteriales</taxon>
        <taxon>Clostridiaceae</taxon>
        <taxon>Clostridium</taxon>
    </lineage>
</organism>
<dbReference type="InterPro" id="IPR011249">
    <property type="entry name" value="Metalloenz_LuxS/M16"/>
</dbReference>
<dbReference type="Pfam" id="PF22516">
    <property type="entry name" value="PreP_C"/>
    <property type="match status" value="1"/>
</dbReference>
<dbReference type="Pfam" id="PF05193">
    <property type="entry name" value="Peptidase_M16_C"/>
    <property type="match status" value="1"/>
</dbReference>
<evidence type="ECO:0000313" key="3">
    <source>
        <dbReference type="EMBL" id="MCY6958544.1"/>
    </source>
</evidence>
<dbReference type="PANTHER" id="PTHR43016:SF13">
    <property type="entry name" value="PRESEQUENCE PROTEASE, MITOCHONDRIAL"/>
    <property type="match status" value="1"/>
</dbReference>
<keyword evidence="1" id="KW-0732">Signal</keyword>
<evidence type="ECO:0000313" key="4">
    <source>
        <dbReference type="Proteomes" id="UP001144612"/>
    </source>
</evidence>
<dbReference type="PANTHER" id="PTHR43016">
    <property type="entry name" value="PRESEQUENCE PROTEASE"/>
    <property type="match status" value="1"/>
</dbReference>
<evidence type="ECO:0000259" key="2">
    <source>
        <dbReference type="SMART" id="SM01264"/>
    </source>
</evidence>
<gene>
    <name evidence="3" type="ORF">OW729_08010</name>
</gene>
<dbReference type="InterPro" id="IPR007863">
    <property type="entry name" value="Peptidase_M16_C"/>
</dbReference>
<dbReference type="SMART" id="SM01264">
    <property type="entry name" value="M16C_associated"/>
    <property type="match status" value="1"/>
</dbReference>
<reference evidence="3" key="1">
    <citation type="submission" date="2022-12" db="EMBL/GenBank/DDBJ databases">
        <title>Clostridium sp. nov., isolated from industrial wastewater.</title>
        <authorList>
            <person name="Jiayan W."/>
        </authorList>
    </citation>
    <scope>NUCLEOTIDE SEQUENCE</scope>
    <source>
        <strain evidence="3">ZC22-4</strain>
    </source>
</reference>
<dbReference type="Proteomes" id="UP001144612">
    <property type="component" value="Unassembled WGS sequence"/>
</dbReference>
<dbReference type="InterPro" id="IPR055130">
    <property type="entry name" value="PreP_C"/>
</dbReference>
<protein>
    <submittedName>
        <fullName evidence="3">Insulinase family protein</fullName>
    </submittedName>
</protein>
<keyword evidence="4" id="KW-1185">Reference proteome</keyword>
<name>A0ABT4D8A7_9CLOT</name>
<proteinExistence type="predicted"/>
<feature type="chain" id="PRO_5047372667" evidence="1">
    <location>
        <begin position="29"/>
        <end position="980"/>
    </location>
</feature>